<dbReference type="AlphaFoldDB" id="A0A3A5MCK8"/>
<dbReference type="Proteomes" id="UP000272560">
    <property type="component" value="Unassembled WGS sequence"/>
</dbReference>
<comment type="caution">
    <text evidence="2">The sequence shown here is derived from an EMBL/GenBank/DDBJ whole genome shotgun (WGS) entry which is preliminary data.</text>
</comment>
<sequence length="260" mass="27720">MSSLTSLEKAAQRSRHLLPLVAIALIGGLSGCESAPDDASVPSASSPTTVAGTVPAQPDGGDAGAVPPLPDSGDIDAGTFLVTSYTEPFEITVPDGWLSDGGDVLAKDDPDHPDEGAVVVGWWPATFVPTDSCAWQGALAEVDPSAEAFVDAMTAQTSTASTQPVEVVVGDYSGFEFDHSIEGDVDITACDRDKFCIHSEFSNECTRWYSTQEERETYRVIDLNGQRALTWVTQFHESINPELTREARAVFDSIVFTSDN</sequence>
<feature type="region of interest" description="Disordered" evidence="1">
    <location>
        <begin position="34"/>
        <end position="72"/>
    </location>
</feature>
<accession>A0A3A5MCK8</accession>
<name>A0A3A5MCK8_9MICC</name>
<keyword evidence="3" id="KW-1185">Reference proteome</keyword>
<evidence type="ECO:0000313" key="2">
    <source>
        <dbReference type="EMBL" id="RJT83319.1"/>
    </source>
</evidence>
<evidence type="ECO:0000313" key="3">
    <source>
        <dbReference type="Proteomes" id="UP000272560"/>
    </source>
</evidence>
<evidence type="ECO:0000256" key="1">
    <source>
        <dbReference type="SAM" id="MobiDB-lite"/>
    </source>
</evidence>
<dbReference type="RefSeq" id="WP_120147406.1">
    <property type="nucleotide sequence ID" value="NZ_QZVT01000001.1"/>
</dbReference>
<proteinExistence type="predicted"/>
<feature type="compositionally biased region" description="Low complexity" evidence="1">
    <location>
        <begin position="37"/>
        <end position="51"/>
    </location>
</feature>
<protein>
    <submittedName>
        <fullName evidence="2">Uncharacterized protein</fullName>
    </submittedName>
</protein>
<organism evidence="2 3">
    <name type="scientific">Arthrobacter cheniae</name>
    <dbReference type="NCBI Taxonomy" id="1258888"/>
    <lineage>
        <taxon>Bacteria</taxon>
        <taxon>Bacillati</taxon>
        <taxon>Actinomycetota</taxon>
        <taxon>Actinomycetes</taxon>
        <taxon>Micrococcales</taxon>
        <taxon>Micrococcaceae</taxon>
        <taxon>Arthrobacter</taxon>
    </lineage>
</organism>
<reference evidence="2 3" key="1">
    <citation type="submission" date="2018-09" db="EMBL/GenBank/DDBJ databases">
        <title>Novel species of Arthrobacter.</title>
        <authorList>
            <person name="Liu Q."/>
            <person name="Xin Y.-H."/>
        </authorList>
    </citation>
    <scope>NUCLEOTIDE SEQUENCE [LARGE SCALE GENOMIC DNA]</scope>
    <source>
        <strain evidence="2 3">Hz2</strain>
    </source>
</reference>
<dbReference type="OrthoDB" id="5115963at2"/>
<gene>
    <name evidence="2" type="ORF">D6T63_02425</name>
</gene>
<dbReference type="EMBL" id="QZVT01000001">
    <property type="protein sequence ID" value="RJT83319.1"/>
    <property type="molecule type" value="Genomic_DNA"/>
</dbReference>